<name>A0ACD4NR85_9HYPH</name>
<evidence type="ECO:0000313" key="2">
    <source>
        <dbReference type="Proteomes" id="UP001163223"/>
    </source>
</evidence>
<dbReference type="EMBL" id="CP113520">
    <property type="protein sequence ID" value="WAJ29254.1"/>
    <property type="molecule type" value="Genomic_DNA"/>
</dbReference>
<organism evidence="1 2">
    <name type="scientific">Antarcticirhabdus aurantiaca</name>
    <dbReference type="NCBI Taxonomy" id="2606717"/>
    <lineage>
        <taxon>Bacteria</taxon>
        <taxon>Pseudomonadati</taxon>
        <taxon>Pseudomonadota</taxon>
        <taxon>Alphaproteobacteria</taxon>
        <taxon>Hyphomicrobiales</taxon>
        <taxon>Aurantimonadaceae</taxon>
        <taxon>Antarcticirhabdus</taxon>
    </lineage>
</organism>
<gene>
    <name evidence="1" type="ORF">OXU80_03175</name>
</gene>
<evidence type="ECO:0000313" key="1">
    <source>
        <dbReference type="EMBL" id="WAJ29254.1"/>
    </source>
</evidence>
<reference evidence="1" key="1">
    <citation type="submission" date="2022-11" db="EMBL/GenBank/DDBJ databases">
        <title>beta-Carotene-producing bacterium, Jeongeuplla avenae sp. nov., alleviates the salt stress of Arabidopsis seedlings.</title>
        <authorList>
            <person name="Jiang L."/>
            <person name="Lee J."/>
        </authorList>
    </citation>
    <scope>NUCLEOTIDE SEQUENCE</scope>
    <source>
        <strain evidence="1">DY_R2A_6</strain>
    </source>
</reference>
<protein>
    <submittedName>
        <fullName evidence="1">Uncharacterized protein</fullName>
    </submittedName>
</protein>
<proteinExistence type="predicted"/>
<dbReference type="Proteomes" id="UP001163223">
    <property type="component" value="Chromosome"/>
</dbReference>
<accession>A0ACD4NR85</accession>
<sequence length="70" mass="7827">MTIQDELTRRDWDALKDIGRGLVPEGAYATHLDRLVRLEMAATNDGRLHLTELGRRAVVRGSPALWSLTA</sequence>
<keyword evidence="2" id="KW-1185">Reference proteome</keyword>